<name>A0A0C9Y0K8_9AGAR</name>
<sequence length="134" mass="15611">MKQAKEIAWHVEEAISFPRKEFLSCRLPAPTCTCEAQQEGRVRVIRRKLLLQISRWIRDQEVSWRAVLPKNHDLSISWPYHSANLFNFHFSLLAILCLFLLLPSSFFACAALPSFCHLLLWSQQICPVSLYIIL</sequence>
<dbReference type="EMBL" id="KN838579">
    <property type="protein sequence ID" value="KIK03487.1"/>
    <property type="molecule type" value="Genomic_DNA"/>
</dbReference>
<keyword evidence="1" id="KW-0812">Transmembrane</keyword>
<dbReference type="AlphaFoldDB" id="A0A0C9Y0K8"/>
<accession>A0A0C9Y0K8</accession>
<dbReference type="HOGENOM" id="CLU_1896562_0_0_1"/>
<reference evidence="2 3" key="1">
    <citation type="submission" date="2014-04" db="EMBL/GenBank/DDBJ databases">
        <authorList>
            <consortium name="DOE Joint Genome Institute"/>
            <person name="Kuo A."/>
            <person name="Kohler A."/>
            <person name="Nagy L.G."/>
            <person name="Floudas D."/>
            <person name="Copeland A."/>
            <person name="Barry K.W."/>
            <person name="Cichocki N."/>
            <person name="Veneault-Fourrey C."/>
            <person name="LaButti K."/>
            <person name="Lindquist E.A."/>
            <person name="Lipzen A."/>
            <person name="Lundell T."/>
            <person name="Morin E."/>
            <person name="Murat C."/>
            <person name="Sun H."/>
            <person name="Tunlid A."/>
            <person name="Henrissat B."/>
            <person name="Grigoriev I.V."/>
            <person name="Hibbett D.S."/>
            <person name="Martin F."/>
            <person name="Nordberg H.P."/>
            <person name="Cantor M.N."/>
            <person name="Hua S.X."/>
        </authorList>
    </citation>
    <scope>NUCLEOTIDE SEQUENCE [LARGE SCALE GENOMIC DNA]</scope>
    <source>
        <strain evidence="2 3">LaAM-08-1</strain>
    </source>
</reference>
<protein>
    <submittedName>
        <fullName evidence="2">Uncharacterized protein</fullName>
    </submittedName>
</protein>
<dbReference type="Proteomes" id="UP000054477">
    <property type="component" value="Unassembled WGS sequence"/>
</dbReference>
<keyword evidence="3" id="KW-1185">Reference proteome</keyword>
<gene>
    <name evidence="2" type="ORF">K443DRAFT_472121</name>
</gene>
<evidence type="ECO:0000256" key="1">
    <source>
        <dbReference type="SAM" id="Phobius"/>
    </source>
</evidence>
<organism evidence="2 3">
    <name type="scientific">Laccaria amethystina LaAM-08-1</name>
    <dbReference type="NCBI Taxonomy" id="1095629"/>
    <lineage>
        <taxon>Eukaryota</taxon>
        <taxon>Fungi</taxon>
        <taxon>Dikarya</taxon>
        <taxon>Basidiomycota</taxon>
        <taxon>Agaricomycotina</taxon>
        <taxon>Agaricomycetes</taxon>
        <taxon>Agaricomycetidae</taxon>
        <taxon>Agaricales</taxon>
        <taxon>Agaricineae</taxon>
        <taxon>Hydnangiaceae</taxon>
        <taxon>Laccaria</taxon>
    </lineage>
</organism>
<reference evidence="3" key="2">
    <citation type="submission" date="2015-01" db="EMBL/GenBank/DDBJ databases">
        <title>Evolutionary Origins and Diversification of the Mycorrhizal Mutualists.</title>
        <authorList>
            <consortium name="DOE Joint Genome Institute"/>
            <consortium name="Mycorrhizal Genomics Consortium"/>
            <person name="Kohler A."/>
            <person name="Kuo A."/>
            <person name="Nagy L.G."/>
            <person name="Floudas D."/>
            <person name="Copeland A."/>
            <person name="Barry K.W."/>
            <person name="Cichocki N."/>
            <person name="Veneault-Fourrey C."/>
            <person name="LaButti K."/>
            <person name="Lindquist E.A."/>
            <person name="Lipzen A."/>
            <person name="Lundell T."/>
            <person name="Morin E."/>
            <person name="Murat C."/>
            <person name="Riley R."/>
            <person name="Ohm R."/>
            <person name="Sun H."/>
            <person name="Tunlid A."/>
            <person name="Henrissat B."/>
            <person name="Grigoriev I.V."/>
            <person name="Hibbett D.S."/>
            <person name="Martin F."/>
        </authorList>
    </citation>
    <scope>NUCLEOTIDE SEQUENCE [LARGE SCALE GENOMIC DNA]</scope>
    <source>
        <strain evidence="3">LaAM-08-1</strain>
    </source>
</reference>
<evidence type="ECO:0000313" key="2">
    <source>
        <dbReference type="EMBL" id="KIK03487.1"/>
    </source>
</evidence>
<feature type="transmembrane region" description="Helical" evidence="1">
    <location>
        <begin position="88"/>
        <end position="112"/>
    </location>
</feature>
<keyword evidence="1" id="KW-1133">Transmembrane helix</keyword>
<evidence type="ECO:0000313" key="3">
    <source>
        <dbReference type="Proteomes" id="UP000054477"/>
    </source>
</evidence>
<keyword evidence="1" id="KW-0472">Membrane</keyword>
<proteinExistence type="predicted"/>